<accession>I0FEG3</accession>
<dbReference type="AlphaFoldDB" id="I0FEG3"/>
<dbReference type="RefSeq" id="WP_014683240.1">
    <property type="nucleotide sequence ID" value="NC_017779.1"/>
</dbReference>
<proteinExistence type="predicted"/>
<dbReference type="PATRIC" id="fig|1155096.3.peg.1112"/>
<gene>
    <name evidence="1" type="ordered locus">Q7M_1522</name>
</gene>
<keyword evidence="1" id="KW-0614">Plasmid</keyword>
<evidence type="ECO:0000313" key="1">
    <source>
        <dbReference type="EMBL" id="AFI31869.1"/>
    </source>
</evidence>
<dbReference type="KEGG" id="bcw:Q7M_1522"/>
<dbReference type="HOGENOM" id="CLU_1944564_0_0_12"/>
<geneLocation type="plasmid" evidence="2">
    <name>unnamed10</name>
</geneLocation>
<sequence length="127" mass="14439">MHDQFEIELEIGWFATRANIARMHEYGSSNLPSREHLNKVADSPEFQQYINTDYMNREFSKGIEVGMKSFGKLFIDFYKDFVASGKVKPKLKDSTIATKKAKGSKSPETPLIDTGLMLESIEARINS</sequence>
<name>I0FEG3_BORCA</name>
<reference evidence="1 2" key="1">
    <citation type="journal article" date="2012" name="J. Bacteriol.">
        <title>Complete Genome Sequence of Borrelia crocidurae.</title>
        <authorList>
            <person name="Elbir H."/>
            <person name="Gimenez G."/>
            <person name="Robert C."/>
            <person name="Bergstrom S."/>
            <person name="Cutler S."/>
            <person name="Raoult D."/>
            <person name="Drancourt M."/>
        </authorList>
    </citation>
    <scope>NUCLEOTIDE SEQUENCE [LARGE SCALE GENOMIC DNA]</scope>
    <source>
        <strain evidence="1 2">Achema</strain>
        <plasmid evidence="2">unnamed10</plasmid>
    </source>
</reference>
<protein>
    <submittedName>
        <fullName evidence="1">Uncharacterized protein</fullName>
    </submittedName>
</protein>
<organism evidence="1 2">
    <name type="scientific">Borrelia crocidurae (strain Achema)</name>
    <dbReference type="NCBI Taxonomy" id="1155096"/>
    <lineage>
        <taxon>Bacteria</taxon>
        <taxon>Pseudomonadati</taxon>
        <taxon>Spirochaetota</taxon>
        <taxon>Spirochaetia</taxon>
        <taxon>Spirochaetales</taxon>
        <taxon>Borreliaceae</taxon>
        <taxon>Borrelia</taxon>
    </lineage>
</organism>
<dbReference type="Proteomes" id="UP000005212">
    <property type="component" value="Plasmid unnamed10"/>
</dbReference>
<dbReference type="EMBL" id="CP003436">
    <property type="protein sequence ID" value="AFI31869.1"/>
    <property type="molecule type" value="Genomic_DNA"/>
</dbReference>
<evidence type="ECO:0000313" key="2">
    <source>
        <dbReference type="Proteomes" id="UP000005212"/>
    </source>
</evidence>
<reference evidence="2" key="2">
    <citation type="submission" date="2012-03" db="EMBL/GenBank/DDBJ databases">
        <title>Complete genome sequence of Borrelia crocidurae.</title>
        <authorList>
            <person name="Elbir H."/>
            <person name="Gimenez G."/>
            <person name="Robert C."/>
            <person name="Raoult D."/>
            <person name="Drancourt M."/>
        </authorList>
    </citation>
    <scope>NUCLEOTIDE SEQUENCE [LARGE SCALE GENOMIC DNA]</scope>
    <source>
        <strain evidence="2">Achema</strain>
        <plasmid evidence="2">unnamed10</plasmid>
    </source>
</reference>